<sequence>MIRLLREADAGVAIKDLCGRHGFSGATLLPVA</sequence>
<proteinExistence type="predicted"/>
<evidence type="ECO:0000313" key="1">
    <source>
        <dbReference type="EMBL" id="NMI24331.1"/>
    </source>
</evidence>
<accession>A0AAW9ZX94</accession>
<reference evidence="2" key="1">
    <citation type="journal article" date="2020" name="Syst. Appl. Microbiol.">
        <title>Clarifying the taxonomy of the causal agent of bacterial leaf spot of lettuce through a polyphasic approach reveals that Xanthomonas cynarae Trebaol et al. 2000 emend. Timilsina et al. 2019 is a later heterotypic synonym of Xanthomonas hortorum Vauterin et al. 1995.</title>
        <authorList>
            <person name="Moriniere L."/>
            <person name="Burlet A."/>
            <person name="Rosenthal E.R."/>
            <person name="Nesme X."/>
            <person name="Portier P."/>
            <person name="Bull C.T."/>
            <person name="Lavire C."/>
            <person name="Fischer-Le Saux M."/>
            <person name="Bertolla F."/>
        </authorList>
    </citation>
    <scope>NUCLEOTIDE SEQUENCE [LARGE SCALE GENOMIC DNA]</scope>
    <source>
        <strain evidence="2">CFBP2533</strain>
    </source>
</reference>
<dbReference type="Proteomes" id="UP000548771">
    <property type="component" value="Unassembled WGS sequence"/>
</dbReference>
<dbReference type="EMBL" id="SMDX01000040">
    <property type="protein sequence ID" value="NMI24331.1"/>
    <property type="molecule type" value="Genomic_DNA"/>
</dbReference>
<evidence type="ECO:0000313" key="2">
    <source>
        <dbReference type="Proteomes" id="UP000548771"/>
    </source>
</evidence>
<gene>
    <name evidence="1" type="ORF">E1J24_21450</name>
</gene>
<organism evidence="1 2">
    <name type="scientific">Xanthomonas hortorum pv. pelargonii</name>
    <dbReference type="NCBI Taxonomy" id="453602"/>
    <lineage>
        <taxon>Bacteria</taxon>
        <taxon>Pseudomonadati</taxon>
        <taxon>Pseudomonadota</taxon>
        <taxon>Gammaproteobacteria</taxon>
        <taxon>Lysobacterales</taxon>
        <taxon>Lysobacteraceae</taxon>
        <taxon>Xanthomonas</taxon>
    </lineage>
</organism>
<name>A0AAW9ZX94_9XANT</name>
<protein>
    <submittedName>
        <fullName evidence="1">Uncharacterized protein</fullName>
    </submittedName>
</protein>
<dbReference type="AlphaFoldDB" id="A0AAW9ZX94"/>
<comment type="caution">
    <text evidence="1">The sequence shown here is derived from an EMBL/GenBank/DDBJ whole genome shotgun (WGS) entry which is preliminary data.</text>
</comment>